<dbReference type="PANTHER" id="PTHR32309">
    <property type="entry name" value="TYROSINE-PROTEIN KINASE"/>
    <property type="match status" value="1"/>
</dbReference>
<keyword evidence="2" id="KW-0472">Membrane</keyword>
<name>A0AAE9MNT7_9FLAO</name>
<evidence type="ECO:0008006" key="5">
    <source>
        <dbReference type="Google" id="ProtNLM"/>
    </source>
</evidence>
<evidence type="ECO:0000256" key="2">
    <source>
        <dbReference type="SAM" id="Phobius"/>
    </source>
</evidence>
<accession>A0AAE9MNT7</accession>
<dbReference type="AlphaFoldDB" id="A0AAE9MNT7"/>
<gene>
    <name evidence="3" type="ORF">HER15_06590</name>
</gene>
<feature type="coiled-coil region" evidence="1">
    <location>
        <begin position="212"/>
        <end position="253"/>
    </location>
</feature>
<evidence type="ECO:0000313" key="4">
    <source>
        <dbReference type="Proteomes" id="UP001056837"/>
    </source>
</evidence>
<proteinExistence type="predicted"/>
<dbReference type="EMBL" id="CP050861">
    <property type="protein sequence ID" value="UTD15158.1"/>
    <property type="molecule type" value="Genomic_DNA"/>
</dbReference>
<organism evidence="3 4">
    <name type="scientific">Tenacibaculum mesophilum</name>
    <dbReference type="NCBI Taxonomy" id="104268"/>
    <lineage>
        <taxon>Bacteria</taxon>
        <taxon>Pseudomonadati</taxon>
        <taxon>Bacteroidota</taxon>
        <taxon>Flavobacteriia</taxon>
        <taxon>Flavobacteriales</taxon>
        <taxon>Flavobacteriaceae</taxon>
        <taxon>Tenacibaculum</taxon>
    </lineage>
</organism>
<keyword evidence="1" id="KW-0175">Coiled coil</keyword>
<keyword evidence="2" id="KW-1133">Transmembrane helix</keyword>
<feature type="transmembrane region" description="Helical" evidence="2">
    <location>
        <begin position="319"/>
        <end position="339"/>
    </location>
</feature>
<reference evidence="3" key="1">
    <citation type="submission" date="2020-04" db="EMBL/GenBank/DDBJ databases">
        <title>Tenacibaculum mesophilum bac2.</title>
        <authorList>
            <person name="Li M."/>
        </authorList>
    </citation>
    <scope>NUCLEOTIDE SEQUENCE</scope>
    <source>
        <strain evidence="3">Bac2</strain>
    </source>
</reference>
<dbReference type="RefSeq" id="WP_159494523.1">
    <property type="nucleotide sequence ID" value="NZ_CP050861.1"/>
</dbReference>
<dbReference type="PANTHER" id="PTHR32309:SF13">
    <property type="entry name" value="FERRIC ENTEROBACTIN TRANSPORT PROTEIN FEPE"/>
    <property type="match status" value="1"/>
</dbReference>
<feature type="transmembrane region" description="Helical" evidence="2">
    <location>
        <begin position="20"/>
        <end position="38"/>
    </location>
</feature>
<dbReference type="GO" id="GO:0004713">
    <property type="term" value="F:protein tyrosine kinase activity"/>
    <property type="evidence" value="ECO:0007669"/>
    <property type="project" value="TreeGrafter"/>
</dbReference>
<evidence type="ECO:0000256" key="1">
    <source>
        <dbReference type="SAM" id="Coils"/>
    </source>
</evidence>
<sequence>MNKELIDFFFKVNKHKKKLLKNTFMLFIVVVVYTFFIYTKNYQSKIVFVPQVTQSSNLASKLGSLASFAGLGAANKSGGEEITPILYSEIIKSKPFLNELSKQSITLEVEGKVKKIIYRDYFLKYKSKSITNKVKSFLVSLFKKEEREEHNYTDELGIVQYSKNEMVMFKSLLKSIYLKYNEDENIITLGATSEVPETASELVYYSTQILKKEIIKLKIAKAKKELEFIEERYKEKEKEFKKDQLQLASFEDRNSFLGTSKSKIKLLDLRSKYNLSFEIYSQLEKELESAKLEINQQTPTFIVIEPIFTPTFKTGMSRLIILIIGFVLCTIFSVGYFFVKIEYKKIKESLISSQLV</sequence>
<keyword evidence="2" id="KW-0812">Transmembrane</keyword>
<evidence type="ECO:0000313" key="3">
    <source>
        <dbReference type="EMBL" id="UTD15158.1"/>
    </source>
</evidence>
<dbReference type="Proteomes" id="UP001056837">
    <property type="component" value="Chromosome"/>
</dbReference>
<dbReference type="InterPro" id="IPR050445">
    <property type="entry name" value="Bact_polysacc_biosynth/exp"/>
</dbReference>
<protein>
    <recommendedName>
        <fullName evidence="5">Chain length determinant protein</fullName>
    </recommendedName>
</protein>
<dbReference type="GO" id="GO:0005886">
    <property type="term" value="C:plasma membrane"/>
    <property type="evidence" value="ECO:0007669"/>
    <property type="project" value="TreeGrafter"/>
</dbReference>